<evidence type="ECO:0000256" key="1">
    <source>
        <dbReference type="SAM" id="Phobius"/>
    </source>
</evidence>
<proteinExistence type="predicted"/>
<accession>A0ABT5TUN1</accession>
<keyword evidence="1" id="KW-1133">Transmembrane helix</keyword>
<keyword evidence="3" id="KW-1185">Reference proteome</keyword>
<feature type="transmembrane region" description="Helical" evidence="1">
    <location>
        <begin position="44"/>
        <end position="62"/>
    </location>
</feature>
<sequence>MNAFVAPTIQWAALTPVLIILGAAVVGVLVEAFVPRAARRASELVLSLLAITGALVAVVWRWTVVADEGPQEIVGGAMIEDGVTLAVQGVLAVVGFIGVLV</sequence>
<dbReference type="EMBL" id="JARACI010000650">
    <property type="protein sequence ID" value="MDD9205773.1"/>
    <property type="molecule type" value="Genomic_DNA"/>
</dbReference>
<keyword evidence="1" id="KW-0472">Membrane</keyword>
<reference evidence="2" key="1">
    <citation type="submission" date="2023-02" db="EMBL/GenBank/DDBJ databases">
        <title>Georgenia sp.10Sc9-8, isolated from a soil sample collected from the Taklamakan desert.</title>
        <authorList>
            <person name="Liu S."/>
        </authorList>
    </citation>
    <scope>NUCLEOTIDE SEQUENCE</scope>
    <source>
        <strain evidence="2">10Sc9-8</strain>
    </source>
</reference>
<feature type="non-terminal residue" evidence="2">
    <location>
        <position position="101"/>
    </location>
</feature>
<evidence type="ECO:0000313" key="2">
    <source>
        <dbReference type="EMBL" id="MDD9205773.1"/>
    </source>
</evidence>
<organism evidence="2 3">
    <name type="scientific">Georgenia halotolerans</name>
    <dbReference type="NCBI Taxonomy" id="3028317"/>
    <lineage>
        <taxon>Bacteria</taxon>
        <taxon>Bacillati</taxon>
        <taxon>Actinomycetota</taxon>
        <taxon>Actinomycetes</taxon>
        <taxon>Micrococcales</taxon>
        <taxon>Bogoriellaceae</taxon>
        <taxon>Georgenia</taxon>
    </lineage>
</organism>
<protein>
    <submittedName>
        <fullName evidence="2">NADH-quinone oxidoreductase subunit N</fullName>
    </submittedName>
</protein>
<name>A0ABT5TUN1_9MICO</name>
<feature type="transmembrane region" description="Helical" evidence="1">
    <location>
        <begin position="82"/>
        <end position="100"/>
    </location>
</feature>
<comment type="caution">
    <text evidence="2">The sequence shown here is derived from an EMBL/GenBank/DDBJ whole genome shotgun (WGS) entry which is preliminary data.</text>
</comment>
<dbReference type="Proteomes" id="UP001165561">
    <property type="component" value="Unassembled WGS sequence"/>
</dbReference>
<gene>
    <name evidence="2" type="ORF">PU560_04735</name>
</gene>
<keyword evidence="1" id="KW-0812">Transmembrane</keyword>
<feature type="transmembrane region" description="Helical" evidence="1">
    <location>
        <begin position="12"/>
        <end position="32"/>
    </location>
</feature>
<evidence type="ECO:0000313" key="3">
    <source>
        <dbReference type="Proteomes" id="UP001165561"/>
    </source>
</evidence>